<organism evidence="3 4">
    <name type="scientific">Panthera pardus</name>
    <name type="common">Leopard</name>
    <name type="synonym">Felis pardus</name>
    <dbReference type="NCBI Taxonomy" id="9691"/>
    <lineage>
        <taxon>Eukaryota</taxon>
        <taxon>Metazoa</taxon>
        <taxon>Chordata</taxon>
        <taxon>Craniata</taxon>
        <taxon>Vertebrata</taxon>
        <taxon>Euteleostomi</taxon>
        <taxon>Mammalia</taxon>
        <taxon>Eutheria</taxon>
        <taxon>Laurasiatheria</taxon>
        <taxon>Carnivora</taxon>
        <taxon>Feliformia</taxon>
        <taxon>Felidae</taxon>
        <taxon>Pantherinae</taxon>
        <taxon>Panthera</taxon>
    </lineage>
</organism>
<accession>A0A9V1ETI7</accession>
<feature type="region of interest" description="Disordered" evidence="2">
    <location>
        <begin position="238"/>
        <end position="287"/>
    </location>
</feature>
<dbReference type="AlphaFoldDB" id="A0A9V1ETI7"/>
<dbReference type="InterPro" id="IPR052593">
    <property type="entry name" value="MT-associated_AKAP9-binding"/>
</dbReference>
<dbReference type="GO" id="GO:0005813">
    <property type="term" value="C:centrosome"/>
    <property type="evidence" value="ECO:0007669"/>
    <property type="project" value="TreeGrafter"/>
</dbReference>
<feature type="region of interest" description="Disordered" evidence="2">
    <location>
        <begin position="343"/>
        <end position="371"/>
    </location>
</feature>
<name>A0A9V1ETI7_PANPR</name>
<dbReference type="GO" id="GO:0005794">
    <property type="term" value="C:Golgi apparatus"/>
    <property type="evidence" value="ECO:0007669"/>
    <property type="project" value="TreeGrafter"/>
</dbReference>
<protein>
    <submittedName>
        <fullName evidence="4">Myomegalin isoform X3</fullName>
    </submittedName>
</protein>
<feature type="compositionally biased region" description="Polar residues" evidence="2">
    <location>
        <begin position="23"/>
        <end position="37"/>
    </location>
</feature>
<dbReference type="GO" id="GO:1903358">
    <property type="term" value="P:regulation of Golgi organization"/>
    <property type="evidence" value="ECO:0007669"/>
    <property type="project" value="TreeGrafter"/>
</dbReference>
<dbReference type="GeneID" id="109257087"/>
<evidence type="ECO:0000313" key="3">
    <source>
        <dbReference type="Proteomes" id="UP001165780"/>
    </source>
</evidence>
<keyword evidence="3" id="KW-1185">Reference proteome</keyword>
<feature type="region of interest" description="Disordered" evidence="2">
    <location>
        <begin position="179"/>
        <end position="220"/>
    </location>
</feature>
<evidence type="ECO:0000313" key="4">
    <source>
        <dbReference type="RefSeq" id="XP_019288600.2"/>
    </source>
</evidence>
<dbReference type="GO" id="GO:0060090">
    <property type="term" value="F:molecular adaptor activity"/>
    <property type="evidence" value="ECO:0007669"/>
    <property type="project" value="TreeGrafter"/>
</dbReference>
<feature type="coiled-coil region" evidence="1">
    <location>
        <begin position="308"/>
        <end position="338"/>
    </location>
</feature>
<gene>
    <name evidence="4" type="primary">LOC109257087</name>
</gene>
<feature type="compositionally biased region" description="Basic and acidic residues" evidence="2">
    <location>
        <begin position="11"/>
        <end position="22"/>
    </location>
</feature>
<feature type="region of interest" description="Disordered" evidence="2">
    <location>
        <begin position="1"/>
        <end position="51"/>
    </location>
</feature>
<dbReference type="PANTHER" id="PTHR46501">
    <property type="entry name" value="MYOMEGALIN"/>
    <property type="match status" value="1"/>
</dbReference>
<sequence length="380" mass="42063">MLQLKAGMHQPLEKGPAERRVGEQQTQPEETGSSAVSHSRKVARFEETQERTLRRQEEDLTRCCLLAEKWKCHSLIQDQARELTHLRQKMRVGRTFSSLLIQHVRNTVKTFEELLSSNKIDHCMEQRFREQLAKGSQLAESLASKFSTDDCTSEKNQTGHMLRTLSILREMHTKGKVPEALKTKQQAQPQTLPQIQSSSHAQSAAHHSSSSTSLLHEEQEVHPAVAVANVSAATPADSASLLSDHSDARSAQPSYPLSGTTQLSGTPEPGYHGSSGPWDETRPQKMNASGCLSSFSSLYRPDSKPSGADLLEKNLVEIQNLRQRLEESVYINDRLQERLGHVLSSADREKSSAQSAPEVSPATPHTCAQSHSCCCAQDTL</sequence>
<evidence type="ECO:0000256" key="1">
    <source>
        <dbReference type="SAM" id="Coils"/>
    </source>
</evidence>
<dbReference type="GO" id="GO:0007098">
    <property type="term" value="P:centrosome cycle"/>
    <property type="evidence" value="ECO:0007669"/>
    <property type="project" value="TreeGrafter"/>
</dbReference>
<feature type="compositionally biased region" description="Polar residues" evidence="2">
    <location>
        <begin position="252"/>
        <end position="265"/>
    </location>
</feature>
<proteinExistence type="predicted"/>
<evidence type="ECO:0000256" key="2">
    <source>
        <dbReference type="SAM" id="MobiDB-lite"/>
    </source>
</evidence>
<feature type="compositionally biased region" description="Low complexity" evidence="2">
    <location>
        <begin position="183"/>
        <end position="211"/>
    </location>
</feature>
<dbReference type="PANTHER" id="PTHR46501:SF2">
    <property type="entry name" value="MYOMEGALIN"/>
    <property type="match status" value="1"/>
</dbReference>
<dbReference type="GO" id="GO:0090063">
    <property type="term" value="P:positive regulation of microtubule nucleation"/>
    <property type="evidence" value="ECO:0007669"/>
    <property type="project" value="TreeGrafter"/>
</dbReference>
<dbReference type="RefSeq" id="XP_019288600.2">
    <property type="nucleotide sequence ID" value="XM_019433055.2"/>
</dbReference>
<keyword evidence="1" id="KW-0175">Coiled coil</keyword>
<dbReference type="Proteomes" id="UP001165780">
    <property type="component" value="Unplaced"/>
</dbReference>
<reference evidence="4" key="1">
    <citation type="submission" date="2025-08" db="UniProtKB">
        <authorList>
            <consortium name="RefSeq"/>
        </authorList>
    </citation>
    <scope>IDENTIFICATION</scope>
    <source>
        <tissue evidence="4">Whole blood</tissue>
    </source>
</reference>